<reference evidence="1" key="1">
    <citation type="journal article" date="2021" name="Proc. Natl. Acad. Sci. U.S.A.">
        <title>A Catalog of Tens of Thousands of Viruses from Human Metagenomes Reveals Hidden Associations with Chronic Diseases.</title>
        <authorList>
            <person name="Tisza M.J."/>
            <person name="Buck C.B."/>
        </authorList>
    </citation>
    <scope>NUCLEOTIDE SEQUENCE</scope>
    <source>
        <strain evidence="1">CtviY17</strain>
    </source>
</reference>
<proteinExistence type="predicted"/>
<dbReference type="EMBL" id="BK059120">
    <property type="protein sequence ID" value="DAE32358.1"/>
    <property type="molecule type" value="Genomic_DNA"/>
</dbReference>
<name>A0A8S5RLW5_9VIRU</name>
<evidence type="ECO:0000313" key="1">
    <source>
        <dbReference type="EMBL" id="DAE32358.1"/>
    </source>
</evidence>
<sequence length="55" mass="6636">MKSRQQRKQEIKRFFDRLSPQELDALLERNGINDKESKEALSYRIIKEEIEKGEI</sequence>
<organism evidence="1">
    <name type="scientific">virus sp. ctviY17</name>
    <dbReference type="NCBI Taxonomy" id="2825828"/>
    <lineage>
        <taxon>Viruses</taxon>
    </lineage>
</organism>
<protein>
    <submittedName>
        <fullName evidence="1">Uncharacterized protein</fullName>
    </submittedName>
</protein>
<accession>A0A8S5RLW5</accession>